<keyword evidence="7" id="KW-0677">Repeat</keyword>
<evidence type="ECO:0000256" key="6">
    <source>
        <dbReference type="ARBA" id="ARBA00022729"/>
    </source>
</evidence>
<evidence type="ECO:0000256" key="16">
    <source>
        <dbReference type="PIRNR" id="PIRNR037595"/>
    </source>
</evidence>
<dbReference type="Pfam" id="PF13855">
    <property type="entry name" value="LRR_8"/>
    <property type="match status" value="1"/>
</dbReference>
<comment type="similarity">
    <text evidence="2 16">Belongs to the Toll-like receptor family.</text>
</comment>
<dbReference type="Gene3D" id="3.40.50.10140">
    <property type="entry name" value="Toll/interleukin-1 receptor homology (TIR) domain"/>
    <property type="match status" value="1"/>
</dbReference>
<evidence type="ECO:0000256" key="3">
    <source>
        <dbReference type="ARBA" id="ARBA00022588"/>
    </source>
</evidence>
<feature type="disulfide bond" evidence="17">
    <location>
        <begin position="462"/>
        <end position="485"/>
    </location>
</feature>
<dbReference type="InterPro" id="IPR003591">
    <property type="entry name" value="Leu-rich_rpt_typical-subtyp"/>
</dbReference>
<evidence type="ECO:0000256" key="4">
    <source>
        <dbReference type="ARBA" id="ARBA00022614"/>
    </source>
</evidence>
<evidence type="ECO:0000256" key="2">
    <source>
        <dbReference type="ARBA" id="ARBA00009634"/>
    </source>
</evidence>
<keyword evidence="9" id="KW-1133">Transmembrane helix</keyword>
<dbReference type="SMART" id="SM00369">
    <property type="entry name" value="LRR_TYP"/>
    <property type="match status" value="6"/>
</dbReference>
<reference evidence="19" key="2">
    <citation type="submission" date="2025-09" db="UniProtKB">
        <authorList>
            <consortium name="Ensembl"/>
        </authorList>
    </citation>
    <scope>IDENTIFICATION</scope>
</reference>
<dbReference type="PIRSF" id="PIRSF037595">
    <property type="entry name" value="Toll-like_receptor"/>
    <property type="match status" value="1"/>
</dbReference>
<dbReference type="PANTHER" id="PTHR24365">
    <property type="entry name" value="TOLL-LIKE RECEPTOR"/>
    <property type="match status" value="1"/>
</dbReference>
<dbReference type="InterPro" id="IPR017241">
    <property type="entry name" value="Toll-like_receptor"/>
</dbReference>
<evidence type="ECO:0000256" key="11">
    <source>
        <dbReference type="ARBA" id="ARBA00023136"/>
    </source>
</evidence>
<keyword evidence="13" id="KW-0325">Glycoprotein</keyword>
<feature type="disulfide bond" evidence="17">
    <location>
        <begin position="381"/>
        <end position="410"/>
    </location>
</feature>
<evidence type="ECO:0000256" key="10">
    <source>
        <dbReference type="ARBA" id="ARBA00023027"/>
    </source>
</evidence>
<keyword evidence="17" id="KW-1015">Disulfide bond</keyword>
<keyword evidence="20" id="KW-1185">Reference proteome</keyword>
<accession>A0A8B9MJE1</accession>
<dbReference type="PROSITE" id="PS51450">
    <property type="entry name" value="LRR"/>
    <property type="match status" value="4"/>
</dbReference>
<evidence type="ECO:0000256" key="7">
    <source>
        <dbReference type="ARBA" id="ARBA00022737"/>
    </source>
</evidence>
<dbReference type="SUPFAM" id="SSF52200">
    <property type="entry name" value="Toll/Interleukin receptor TIR domain"/>
    <property type="match status" value="1"/>
</dbReference>
<dbReference type="InterPro" id="IPR035897">
    <property type="entry name" value="Toll_tir_struct_dom_sf"/>
</dbReference>
<evidence type="ECO:0000313" key="20">
    <source>
        <dbReference type="Proteomes" id="UP000694541"/>
    </source>
</evidence>
<dbReference type="InterPro" id="IPR032675">
    <property type="entry name" value="LRR_dom_sf"/>
</dbReference>
<dbReference type="PROSITE" id="PS50104">
    <property type="entry name" value="TIR"/>
    <property type="match status" value="1"/>
</dbReference>
<dbReference type="Ensembl" id="ENSANIT00000010207.1">
    <property type="protein sequence ID" value="ENSANIP00000009869.1"/>
    <property type="gene ID" value="ENSANIG00000006665.1"/>
</dbReference>
<feature type="domain" description="TIR" evidence="18">
    <location>
        <begin position="676"/>
        <end position="819"/>
    </location>
</feature>
<dbReference type="Gene3D" id="3.80.10.10">
    <property type="entry name" value="Ribonuclease Inhibitor"/>
    <property type="match status" value="1"/>
</dbReference>
<dbReference type="GO" id="GO:0004888">
    <property type="term" value="F:transmembrane signaling receptor activity"/>
    <property type="evidence" value="ECO:0007669"/>
    <property type="project" value="InterPro"/>
</dbReference>
<protein>
    <recommendedName>
        <fullName evidence="18">TIR domain-containing protein</fullName>
    </recommendedName>
</protein>
<keyword evidence="6" id="KW-0732">Signal</keyword>
<organism evidence="19 20">
    <name type="scientific">Accipiter nisus</name>
    <name type="common">Eurasian sparrowhawk</name>
    <dbReference type="NCBI Taxonomy" id="211598"/>
    <lineage>
        <taxon>Eukaryota</taxon>
        <taxon>Metazoa</taxon>
        <taxon>Chordata</taxon>
        <taxon>Craniata</taxon>
        <taxon>Vertebrata</taxon>
        <taxon>Euteleostomi</taxon>
        <taxon>Archelosauria</taxon>
        <taxon>Archosauria</taxon>
        <taxon>Dinosauria</taxon>
        <taxon>Saurischia</taxon>
        <taxon>Theropoda</taxon>
        <taxon>Coelurosauria</taxon>
        <taxon>Aves</taxon>
        <taxon>Neognathae</taxon>
        <taxon>Neoaves</taxon>
        <taxon>Telluraves</taxon>
        <taxon>Accipitrimorphae</taxon>
        <taxon>Accipitriformes</taxon>
        <taxon>Accipitridae</taxon>
        <taxon>Accipitrinae</taxon>
        <taxon>Accipiter</taxon>
    </lineage>
</organism>
<name>A0A8B9MJE1_9AVES</name>
<keyword evidence="5" id="KW-0812">Transmembrane</keyword>
<keyword evidence="3 16" id="KW-0399">Innate immunity</keyword>
<evidence type="ECO:0000256" key="13">
    <source>
        <dbReference type="ARBA" id="ARBA00023180"/>
    </source>
</evidence>
<dbReference type="FunFam" id="3.40.50.10140:FF:000001">
    <property type="entry name" value="Toll-like receptor 2"/>
    <property type="match status" value="1"/>
</dbReference>
<evidence type="ECO:0000256" key="15">
    <source>
        <dbReference type="ARBA" id="ARBA00066192"/>
    </source>
</evidence>
<comment type="subcellular location">
    <subcellularLocation>
        <location evidence="1">Membrane</location>
        <topology evidence="1">Single-pass type I membrane protein</topology>
    </subcellularLocation>
</comment>
<dbReference type="FunFam" id="3.80.10.10:FF:000046">
    <property type="entry name" value="Toll-like receptor 2"/>
    <property type="match status" value="1"/>
</dbReference>
<dbReference type="SUPFAM" id="SSF52058">
    <property type="entry name" value="L domain-like"/>
    <property type="match status" value="1"/>
</dbReference>
<evidence type="ECO:0000256" key="1">
    <source>
        <dbReference type="ARBA" id="ARBA00004479"/>
    </source>
</evidence>
<sequence length="840" mass="95076">MPLPAPSLLLPLAVPPQPPYCHAGGHAAPPSCWHPGVWCLVLLALAGDAAWQPCRIDADNRTGLCKGQDLVQVPHGLPSGLHSLDLSYNKLQEITAGDFASMTQLRHLDLGYNNISRISPNAFLSNRLLEHLRLFNNSLKRIPALALQPLVNLRWLDMSNNLYRSVALDGIFGRLQQLQELSLGGPLLQDILRGDFAILKDRALQKFAIKSASSLRRYEAGAFSWLNTTELWCDMALDESAEVLPLMLRDLRGKPLNYLRFRNLFEFTYYTGDADPFDGLAELQITKLVFYRGKFNENLLRLALLNVQRSHVRDLALVAIDFARSPWQNSSSMEAPAPRLDRLLLQDISNPDVLRFDWTFTWFSGVAALSIINVNFNYVPCDAWGEMRNVEALDISGNRLEDSYIYNQHCHYEGVMPKLESFVLATNQLLSLAVVAALTWTWPRLTRLDASHNGLGSLQETCQWSPTLRWLALHHNRVTAGTFGCLPTTLEYLDLSYSQLDRLDMDYFTRSPWLQELRLSGNKIKFIPSEWRCPRLEVLAIDGNSFGVINHGSFINMPRLISLAAGNNPYHCTCDLYLFLEETWRRGRPTLTDWPHNWTCYHPEPLLDTAVAAYAPRPLECNVPALVAVAVASTAVAVVVCAVLCWKLDAGWYLRATYQLVRAKYGRQRTGATRRCSYHAFISYSCADAGWVRQELLHRLESTTPPYRLCIHERDFTPGRWIIDNIVENIERSAKVIFVLSRSFVDSEWCNYELYFAHQRAVGLGSEDVILVVKEPIDAQGLPRRFSRLRKMLGTKTYLEWPQEPGRRPFFWLQLRSLLGSAGGLGPAASEEETAVDATT</sequence>
<dbReference type="InterPro" id="IPR000157">
    <property type="entry name" value="TIR_dom"/>
</dbReference>
<keyword evidence="12 16" id="KW-0675">Receptor</keyword>
<evidence type="ECO:0000256" key="8">
    <source>
        <dbReference type="ARBA" id="ARBA00022859"/>
    </source>
</evidence>
<keyword evidence="10" id="KW-0520">NAD</keyword>
<dbReference type="SMART" id="SM00255">
    <property type="entry name" value="TIR"/>
    <property type="match status" value="1"/>
</dbReference>
<dbReference type="InterPro" id="IPR001611">
    <property type="entry name" value="Leu-rich_rpt"/>
</dbReference>
<proteinExistence type="inferred from homology"/>
<evidence type="ECO:0000256" key="5">
    <source>
        <dbReference type="ARBA" id="ARBA00022692"/>
    </source>
</evidence>
<evidence type="ECO:0000313" key="19">
    <source>
        <dbReference type="Ensembl" id="ENSANIP00000009869.1"/>
    </source>
</evidence>
<comment type="subunit">
    <text evidence="15">Binds MYD88 (via TIR domain).</text>
</comment>
<keyword evidence="14 16" id="KW-0395">Inflammatory response</keyword>
<keyword evidence="11" id="KW-0472">Membrane</keyword>
<dbReference type="Proteomes" id="UP000694541">
    <property type="component" value="Unplaced"/>
</dbReference>
<dbReference type="Pfam" id="PF01582">
    <property type="entry name" value="TIR"/>
    <property type="match status" value="1"/>
</dbReference>
<dbReference type="GO" id="GO:0002224">
    <property type="term" value="P:toll-like receptor signaling pathway"/>
    <property type="evidence" value="ECO:0007669"/>
    <property type="project" value="InterPro"/>
</dbReference>
<dbReference type="PANTHER" id="PTHR24365:SF26">
    <property type="entry name" value="TOLL-LIKE RECEPTOR 18"/>
    <property type="match status" value="1"/>
</dbReference>
<evidence type="ECO:0000259" key="18">
    <source>
        <dbReference type="PROSITE" id="PS50104"/>
    </source>
</evidence>
<evidence type="ECO:0000256" key="14">
    <source>
        <dbReference type="ARBA" id="ARBA00023198"/>
    </source>
</evidence>
<keyword evidence="8 16" id="KW-0391">Immunity</keyword>
<dbReference type="GO" id="GO:0045087">
    <property type="term" value="P:innate immune response"/>
    <property type="evidence" value="ECO:0007669"/>
    <property type="project" value="UniProtKB-UniRule"/>
</dbReference>
<keyword evidence="4" id="KW-0433">Leucine-rich repeat</keyword>
<evidence type="ECO:0000256" key="9">
    <source>
        <dbReference type="ARBA" id="ARBA00022989"/>
    </source>
</evidence>
<evidence type="ECO:0000256" key="17">
    <source>
        <dbReference type="PIRSR" id="PIRSR037595-2"/>
    </source>
</evidence>
<reference evidence="19" key="1">
    <citation type="submission" date="2025-08" db="UniProtKB">
        <authorList>
            <consortium name="Ensembl"/>
        </authorList>
    </citation>
    <scope>IDENTIFICATION</scope>
</reference>
<evidence type="ECO:0000256" key="12">
    <source>
        <dbReference type="ARBA" id="ARBA00023170"/>
    </source>
</evidence>
<dbReference type="GO" id="GO:0005886">
    <property type="term" value="C:plasma membrane"/>
    <property type="evidence" value="ECO:0007669"/>
    <property type="project" value="TreeGrafter"/>
</dbReference>
<dbReference type="AlphaFoldDB" id="A0A8B9MJE1"/>
<dbReference type="GO" id="GO:0006954">
    <property type="term" value="P:inflammatory response"/>
    <property type="evidence" value="ECO:0007669"/>
    <property type="project" value="UniProtKB-UniRule"/>
</dbReference>